<evidence type="ECO:0000313" key="1">
    <source>
        <dbReference type="EMBL" id="KAB8124538.1"/>
    </source>
</evidence>
<evidence type="ECO:0000313" key="2">
    <source>
        <dbReference type="Proteomes" id="UP000427842"/>
    </source>
</evidence>
<protein>
    <submittedName>
        <fullName evidence="1">Uncharacterized protein</fullName>
    </submittedName>
</protein>
<name>A0ABQ6W1E4_9PROT</name>
<reference evidence="1 2" key="1">
    <citation type="submission" date="2018-09" db="EMBL/GenBank/DDBJ databases">
        <title>Genome sequence and characterization of the bcs clusters for the production of nanocellulose from the low pH resistant strain Komagataeibacter medellinensis ID13488.</title>
        <authorList>
            <person name="Hernandez-Arriaga A.M."/>
            <person name="Del Cerro C."/>
            <person name="Urbina L."/>
            <person name="Eceiza A."/>
            <person name="Retegi A."/>
            <person name="Prieto M.A."/>
        </authorList>
    </citation>
    <scope>NUCLEOTIDE SEQUENCE [LARGE SCALE GENOMIC DNA]</scope>
    <source>
        <strain evidence="1 2">ID13488</strain>
    </source>
</reference>
<keyword evidence="2" id="KW-1185">Reference proteome</keyword>
<sequence length="134" mass="14418">MPQMFHNSGGDIIMRRYVIGAFLTTGPLALYGSGICAHTADIPDTSTDDISFSVRRTDVASGDVWEHDTPIYDSHTYPVSIRSGECSGIGFAHIAGTAHLTGQGRPHDGKGHTGLFRQQMTGATEPLWKTSMVP</sequence>
<gene>
    <name evidence="1" type="ORF">D3W54_10540</name>
</gene>
<accession>A0ABQ6W1E4</accession>
<proteinExistence type="predicted"/>
<dbReference type="Proteomes" id="UP000427842">
    <property type="component" value="Unassembled WGS sequence"/>
</dbReference>
<comment type="caution">
    <text evidence="1">The sequence shown here is derived from an EMBL/GenBank/DDBJ whole genome shotgun (WGS) entry which is preliminary data.</text>
</comment>
<organism evidence="1 2">
    <name type="scientific">Komagataeibacter medellinensis</name>
    <dbReference type="NCBI Taxonomy" id="1177712"/>
    <lineage>
        <taxon>Bacteria</taxon>
        <taxon>Pseudomonadati</taxon>
        <taxon>Pseudomonadota</taxon>
        <taxon>Alphaproteobacteria</taxon>
        <taxon>Acetobacterales</taxon>
        <taxon>Acetobacteraceae</taxon>
        <taxon>Komagataeibacter</taxon>
    </lineage>
</organism>
<dbReference type="EMBL" id="QYAZ01000001">
    <property type="protein sequence ID" value="KAB8124538.1"/>
    <property type="molecule type" value="Genomic_DNA"/>
</dbReference>